<evidence type="ECO:0000256" key="1">
    <source>
        <dbReference type="SAM" id="MobiDB-lite"/>
    </source>
</evidence>
<dbReference type="PANTHER" id="PTHR46421:SF1">
    <property type="entry name" value="PROGRAMMED CELL DEATH PROTEIN 2-LIKE"/>
    <property type="match status" value="1"/>
</dbReference>
<dbReference type="Pfam" id="PF04194">
    <property type="entry name" value="PDCD2_C"/>
    <property type="match status" value="1"/>
</dbReference>
<feature type="domain" description="Programmed cell death protein 2 C-terminal" evidence="2">
    <location>
        <begin position="341"/>
        <end position="441"/>
    </location>
</feature>
<dbReference type="InterPro" id="IPR007320">
    <property type="entry name" value="PDCD2_C"/>
</dbReference>
<dbReference type="GO" id="GO:0006915">
    <property type="term" value="P:apoptotic process"/>
    <property type="evidence" value="ECO:0007669"/>
    <property type="project" value="TreeGrafter"/>
</dbReference>
<dbReference type="OrthoDB" id="366284at2759"/>
<gene>
    <name evidence="3" type="ORF">HCN44_008942</name>
</gene>
<proteinExistence type="predicted"/>
<evidence type="ECO:0000313" key="3">
    <source>
        <dbReference type="EMBL" id="KAF7991571.1"/>
    </source>
</evidence>
<evidence type="ECO:0000259" key="2">
    <source>
        <dbReference type="Pfam" id="PF04194"/>
    </source>
</evidence>
<feature type="compositionally biased region" description="Low complexity" evidence="1">
    <location>
        <begin position="142"/>
        <end position="165"/>
    </location>
</feature>
<name>A0A834XRN8_APHGI</name>
<dbReference type="InterPro" id="IPR052815">
    <property type="entry name" value="PDCD2-like_regulator"/>
</dbReference>
<dbReference type="GO" id="GO:0005737">
    <property type="term" value="C:cytoplasm"/>
    <property type="evidence" value="ECO:0007669"/>
    <property type="project" value="InterPro"/>
</dbReference>
<protein>
    <recommendedName>
        <fullName evidence="2">Programmed cell death protein 2 C-terminal domain-containing protein</fullName>
    </recommendedName>
</protein>
<dbReference type="Proteomes" id="UP000639338">
    <property type="component" value="Unassembled WGS sequence"/>
</dbReference>
<organism evidence="3 4">
    <name type="scientific">Aphidius gifuensis</name>
    <name type="common">Parasitoid wasp</name>
    <dbReference type="NCBI Taxonomy" id="684658"/>
    <lineage>
        <taxon>Eukaryota</taxon>
        <taxon>Metazoa</taxon>
        <taxon>Ecdysozoa</taxon>
        <taxon>Arthropoda</taxon>
        <taxon>Hexapoda</taxon>
        <taxon>Insecta</taxon>
        <taxon>Pterygota</taxon>
        <taxon>Neoptera</taxon>
        <taxon>Endopterygota</taxon>
        <taxon>Hymenoptera</taxon>
        <taxon>Apocrita</taxon>
        <taxon>Ichneumonoidea</taxon>
        <taxon>Braconidae</taxon>
        <taxon>Aphidiinae</taxon>
        <taxon>Aphidius</taxon>
    </lineage>
</organism>
<accession>A0A834XRN8</accession>
<dbReference type="PANTHER" id="PTHR46421">
    <property type="entry name" value="PROGRAMMED CELL DEATH PROTEIN 2-LIKE"/>
    <property type="match status" value="1"/>
</dbReference>
<reference evidence="3 4" key="1">
    <citation type="submission" date="2020-08" db="EMBL/GenBank/DDBJ databases">
        <title>Aphidius gifuensis genome sequencing and assembly.</title>
        <authorList>
            <person name="Du Z."/>
        </authorList>
    </citation>
    <scope>NUCLEOTIDE SEQUENCE [LARGE SCALE GENOMIC DNA]</scope>
    <source>
        <strain evidence="3">YNYX2018</strain>
        <tissue evidence="3">Adults</tissue>
    </source>
</reference>
<comment type="caution">
    <text evidence="3">The sequence shown here is derived from an EMBL/GenBank/DDBJ whole genome shotgun (WGS) entry which is preliminary data.</text>
</comment>
<evidence type="ECO:0000313" key="4">
    <source>
        <dbReference type="Proteomes" id="UP000639338"/>
    </source>
</evidence>
<keyword evidence="4" id="KW-1185">Reference proteome</keyword>
<feature type="region of interest" description="Disordered" evidence="1">
    <location>
        <begin position="138"/>
        <end position="165"/>
    </location>
</feature>
<sequence length="445" mass="50510">MACKSKSKVYLGYEDGFVTDKYRSSVTFKTNKIGGKPNLSSKNVSLPSPICKLCGLHQLLAVQIYAPLDNSMYHRNLYVFACINPSCWNQHESWTCLRVQSLEDKLINKTGTISPSFTTSLSSATTWLSSADDWDIDENTSDDNTSNNINTNNNTNNNNNNNINNETINLDTKSCDNNNIAEDELTDDLTNMCFNDDSNTNSVTSIESPVCDGPVKCIKSLEASAEIEYEESETVFIDTPTQPQCNLIDLMQQVSTNVFKHHGSKSHTDLTFNEIFMIVDEEQVEEEEELSNNISQHVHDLIRKYQHVDQELNMKSSSQSSMGFEIKHSEKYEKSIPKHGDEMFHNFVERIKMNPGQLLRYCRDDSAPLLLSQLPMPIGSCKYCGHDRIFELQILPTIIPKLKLKNHNDFQLEFGTVLILTCSKSCWSLGDKYKEELVFLQAEKL</sequence>
<dbReference type="EMBL" id="JACMRX010000004">
    <property type="protein sequence ID" value="KAF7991571.1"/>
    <property type="molecule type" value="Genomic_DNA"/>
</dbReference>
<dbReference type="AlphaFoldDB" id="A0A834XRN8"/>